<dbReference type="RefSeq" id="XP_024709927.1">
    <property type="nucleotide sequence ID" value="XM_024842886.1"/>
</dbReference>
<dbReference type="Proteomes" id="UP000234275">
    <property type="component" value="Unassembled WGS sequence"/>
</dbReference>
<reference evidence="1 2" key="1">
    <citation type="submission" date="2016-12" db="EMBL/GenBank/DDBJ databases">
        <title>The genomes of Aspergillus section Nigri reveals drivers in fungal speciation.</title>
        <authorList>
            <consortium name="DOE Joint Genome Institute"/>
            <person name="Vesth T.C."/>
            <person name="Nybo J."/>
            <person name="Theobald S."/>
            <person name="Brandl J."/>
            <person name="Frisvad J.C."/>
            <person name="Nielsen K.F."/>
            <person name="Lyhne E.K."/>
            <person name="Kogle M.E."/>
            <person name="Kuo A."/>
            <person name="Riley R."/>
            <person name="Clum A."/>
            <person name="Nolan M."/>
            <person name="Lipzen A."/>
            <person name="Salamov A."/>
            <person name="Henrissat B."/>
            <person name="Wiebenga A."/>
            <person name="De Vries R.P."/>
            <person name="Grigoriev I.V."/>
            <person name="Mortensen U.H."/>
            <person name="Andersen M.R."/>
            <person name="Baker S.E."/>
        </authorList>
    </citation>
    <scope>NUCLEOTIDE SEQUENCE [LARGE SCALE GENOMIC DNA]</scope>
    <source>
        <strain evidence="1 2">IBT 23096</strain>
    </source>
</reference>
<sequence length="189" mass="21474">MAINMEVTKDKAHSWQASVLTKKWNRGWGKMQVNRITFDHAVAMPCPCPWLWAVGGQDRWRPDSLPSSQLVWPVLRLQELIQTFSSILPLVRGRGPVSILASSVESFLLYRLDRSIMKYSNHTTRISSVKDWGGKKAWIGFLPPTRRISTYLSILRPCHSANRPEGGTPSFDPPPLSPWLVIRQMAIPD</sequence>
<accession>A0A2I2GP21</accession>
<comment type="caution">
    <text evidence="1">The sequence shown here is derived from an EMBL/GenBank/DDBJ whole genome shotgun (WGS) entry which is preliminary data.</text>
</comment>
<protein>
    <submittedName>
        <fullName evidence="1">Uncharacterized protein</fullName>
    </submittedName>
</protein>
<proteinExistence type="predicted"/>
<dbReference type="VEuPathDB" id="FungiDB:P170DRAFT_22796"/>
<evidence type="ECO:0000313" key="1">
    <source>
        <dbReference type="EMBL" id="PLB54625.1"/>
    </source>
</evidence>
<evidence type="ECO:0000313" key="2">
    <source>
        <dbReference type="Proteomes" id="UP000234275"/>
    </source>
</evidence>
<dbReference type="AlphaFoldDB" id="A0A2I2GP21"/>
<dbReference type="EMBL" id="MSFO01000001">
    <property type="protein sequence ID" value="PLB54625.1"/>
    <property type="molecule type" value="Genomic_DNA"/>
</dbReference>
<gene>
    <name evidence="1" type="ORF">P170DRAFT_22796</name>
</gene>
<dbReference type="GeneID" id="36550585"/>
<keyword evidence="2" id="KW-1185">Reference proteome</keyword>
<name>A0A2I2GP21_9EURO</name>
<organism evidence="1 2">
    <name type="scientific">Aspergillus steynii IBT 23096</name>
    <dbReference type="NCBI Taxonomy" id="1392250"/>
    <lineage>
        <taxon>Eukaryota</taxon>
        <taxon>Fungi</taxon>
        <taxon>Dikarya</taxon>
        <taxon>Ascomycota</taxon>
        <taxon>Pezizomycotina</taxon>
        <taxon>Eurotiomycetes</taxon>
        <taxon>Eurotiomycetidae</taxon>
        <taxon>Eurotiales</taxon>
        <taxon>Aspergillaceae</taxon>
        <taxon>Aspergillus</taxon>
        <taxon>Aspergillus subgen. Circumdati</taxon>
    </lineage>
</organism>